<keyword evidence="1" id="KW-0472">Membrane</keyword>
<reference evidence="2 3" key="1">
    <citation type="journal article" date="2019" name="ISME J.">
        <title>Isolation and characterization of a thermophilic sulfur- and iron-reducing thaumarchaeote from a terrestrial acidic hot spring.</title>
        <authorList>
            <person name="Kato S."/>
            <person name="Itoh T."/>
            <person name="Yuki M."/>
            <person name="Nagamori M."/>
            <person name="Ohnishi M."/>
            <person name="Uematsu K."/>
            <person name="Suzuki K."/>
            <person name="Takashina T."/>
            <person name="Ohkuma M."/>
        </authorList>
    </citation>
    <scope>NUCLEOTIDE SEQUENCE [LARGE SCALE GENOMIC DNA]</scope>
    <source>
        <strain evidence="2 3">NAS-02</strain>
    </source>
</reference>
<evidence type="ECO:0000256" key="1">
    <source>
        <dbReference type="SAM" id="Phobius"/>
    </source>
</evidence>
<organism evidence="2 3">
    <name type="scientific">Conexivisphaera calida</name>
    <dbReference type="NCBI Taxonomy" id="1874277"/>
    <lineage>
        <taxon>Archaea</taxon>
        <taxon>Nitrososphaerota</taxon>
        <taxon>Conexivisphaeria</taxon>
        <taxon>Conexivisphaerales</taxon>
        <taxon>Conexivisphaeraceae</taxon>
        <taxon>Conexivisphaera</taxon>
    </lineage>
</organism>
<feature type="transmembrane region" description="Helical" evidence="1">
    <location>
        <begin position="12"/>
        <end position="36"/>
    </location>
</feature>
<dbReference type="AlphaFoldDB" id="A0A4P2VD36"/>
<keyword evidence="3" id="KW-1185">Reference proteome</keyword>
<protein>
    <submittedName>
        <fullName evidence="2">Uncharacterized protein</fullName>
    </submittedName>
</protein>
<keyword evidence="1" id="KW-1133">Transmembrane helix</keyword>
<gene>
    <name evidence="2" type="ORF">NAS2_0672</name>
</gene>
<accession>A0A4P2VD36</accession>
<evidence type="ECO:0000313" key="2">
    <source>
        <dbReference type="EMBL" id="BBE42061.1"/>
    </source>
</evidence>
<dbReference type="KEGG" id="ccai:NAS2_0672"/>
<name>A0A4P2VD36_9ARCH</name>
<evidence type="ECO:0000313" key="3">
    <source>
        <dbReference type="Proteomes" id="UP000509448"/>
    </source>
</evidence>
<sequence>MRSHSSRAVGTVVLSMALIVLALSILVGAHVIYYSLATYRIAGAPGRLSASMNVSQATSWRGAHLVPVNVTNHGPEEVRITRVVVEGGAPEYYPYGATLFPGQSVVIYVPLDGGVGFETNYGTVWARVVR</sequence>
<dbReference type="EMBL" id="AP018732">
    <property type="protein sequence ID" value="BBE42061.1"/>
    <property type="molecule type" value="Genomic_DNA"/>
</dbReference>
<dbReference type="RefSeq" id="WP_174448339.1">
    <property type="nucleotide sequence ID" value="NZ_AP018732.1"/>
</dbReference>
<dbReference type="GeneID" id="55584489"/>
<dbReference type="Proteomes" id="UP000509448">
    <property type="component" value="Chromosome"/>
</dbReference>
<proteinExistence type="predicted"/>
<keyword evidence="1" id="KW-0812">Transmembrane</keyword>